<dbReference type="GO" id="GO:0046496">
    <property type="term" value="P:nicotinamide nucleotide metabolic process"/>
    <property type="evidence" value="ECO:0007669"/>
    <property type="project" value="UniProtKB-UniRule"/>
</dbReference>
<feature type="binding site" evidence="11">
    <location>
        <position position="467"/>
    </location>
    <ligand>
        <name>(6S)-NADPHX</name>
        <dbReference type="ChEBI" id="CHEBI:64076"/>
    </ligand>
</feature>
<keyword evidence="5 11" id="KW-0521">NADP</keyword>
<comment type="similarity">
    <text evidence="1">In the N-terminal section; belongs to the NnrE/AIBP family.</text>
</comment>
<dbReference type="NCBIfam" id="TIGR00197">
    <property type="entry name" value="yjeF_nterm"/>
    <property type="match status" value="1"/>
</dbReference>
<dbReference type="EC" id="4.2.1.136" evidence="11"/>
<keyword evidence="4 11" id="KW-0067">ATP-binding</keyword>
<evidence type="ECO:0000259" key="14">
    <source>
        <dbReference type="PROSITE" id="PS51383"/>
    </source>
</evidence>
<evidence type="ECO:0000256" key="9">
    <source>
        <dbReference type="ARBA" id="ARBA00048238"/>
    </source>
</evidence>
<comment type="function">
    <text evidence="8">Bifunctional enzyme that catalyzes the epimerization of the S- and R-forms of NAD(P)HX and the dehydration of the S-form of NAD(P)HX at the expense of ADP, which is converted to AMP. This allows the repair of both epimers of NAD(P)HX, a damaged form of NAD(P)H that is a result of enzymatic or heat-dependent hydration.</text>
</comment>
<dbReference type="InterPro" id="IPR029056">
    <property type="entry name" value="Ribokinase-like"/>
</dbReference>
<dbReference type="PROSITE" id="PS01050">
    <property type="entry name" value="YJEF_C_2"/>
    <property type="match status" value="1"/>
</dbReference>
<comment type="similarity">
    <text evidence="2">In the C-terminal section; belongs to the NnrD/CARKD family.</text>
</comment>
<keyword evidence="12" id="KW-0630">Potassium</keyword>
<dbReference type="Gene3D" id="3.40.50.10260">
    <property type="entry name" value="YjeF N-terminal domain"/>
    <property type="match status" value="1"/>
</dbReference>
<comment type="subunit">
    <text evidence="11">Homotetramer.</text>
</comment>
<dbReference type="RefSeq" id="WP_104977206.1">
    <property type="nucleotide sequence ID" value="NZ_CP012673.1"/>
</dbReference>
<dbReference type="GO" id="GO:0005524">
    <property type="term" value="F:ATP binding"/>
    <property type="evidence" value="ECO:0007669"/>
    <property type="project" value="UniProtKB-KW"/>
</dbReference>
<protein>
    <recommendedName>
        <fullName evidence="11 12">Multifunctional fusion protein</fullName>
    </recommendedName>
    <domain>
        <recommendedName>
            <fullName evidence="11">ADP-dependent (S)-NAD(P)H-hydrate dehydratase</fullName>
            <ecNumber evidence="11">4.2.1.136</ecNumber>
        </recommendedName>
        <alternativeName>
            <fullName evidence="11">ADP-dependent NAD(P)HX dehydratase</fullName>
        </alternativeName>
    </domain>
    <domain>
        <recommendedName>
            <fullName evidence="12">NAD(P)H-hydrate epimerase</fullName>
            <ecNumber evidence="12">5.1.99.6</ecNumber>
        </recommendedName>
        <alternativeName>
            <fullName evidence="12">NAD(P)HX epimerase</fullName>
        </alternativeName>
    </domain>
</protein>
<feature type="binding site" evidence="12">
    <location>
        <begin position="144"/>
        <end position="148"/>
    </location>
    <ligand>
        <name>(6S)-NADPHX</name>
        <dbReference type="ChEBI" id="CHEBI:64076"/>
    </ligand>
</feature>
<comment type="cofactor">
    <cofactor evidence="12">
        <name>K(+)</name>
        <dbReference type="ChEBI" id="CHEBI:29103"/>
    </cofactor>
    <text evidence="12">Binds 1 potassium ion per subunit.</text>
</comment>
<feature type="binding site" evidence="12">
    <location>
        <position position="145"/>
    </location>
    <ligand>
        <name>K(+)</name>
        <dbReference type="ChEBI" id="CHEBI:29103"/>
    </ligand>
</feature>
<feature type="binding site" evidence="12">
    <location>
        <position position="249"/>
    </location>
    <ligand>
        <name>(6S)-NADPHX</name>
        <dbReference type="ChEBI" id="CHEBI:64076"/>
    </ligand>
</feature>
<evidence type="ECO:0000313" key="17">
    <source>
        <dbReference type="Proteomes" id="UP000238348"/>
    </source>
</evidence>
<feature type="binding site" evidence="11">
    <location>
        <position position="416"/>
    </location>
    <ligand>
        <name>(6S)-NADPHX</name>
        <dbReference type="ChEBI" id="CHEBI:64076"/>
    </ligand>
</feature>
<evidence type="ECO:0000256" key="12">
    <source>
        <dbReference type="HAMAP-Rule" id="MF_01966"/>
    </source>
</evidence>
<dbReference type="SUPFAM" id="SSF64153">
    <property type="entry name" value="YjeF N-terminal domain-like"/>
    <property type="match status" value="2"/>
</dbReference>
<sequence>MIPVLSRAQMRAYDKHAIHQCHVPGVVLMENAGRGAADVISAIIEARTAGQPGAAALPGHAARPAPPPPAPGQAPASALWPATLRSGGGPRSGSIPPPPNGRRSAEDARAARARAFPVRHVPSPGQPATYPLHARVVVVAGAGNNGGDGFVVARHLLARGAEVEVFLAAPSEKVTGDSRINHDAYIDLGGALRELPPGAPLAPLEAALAEADLVVDALFGTGLDRPIEGHLADVIGVLNASTCLCIALDVPSGLDADSGAPLGAAVQADETVTFGHLKIGLLTPEGARLAGNVHVVDLGVPDGPILAHVGHVAEVLRKETIGSFLRPREASVYKHQAGNVLVVAGSSGKLGAALLTARAAMRSGAGLVTICTWADAAPAMESRVVELMTTAIDPARLEASLDGALAGRRAVAIGPGFGLDDRARAAVDHVVLGWDGRKVVDADALTHFVGRPEALATARGSLILTPHSGELGRLLGRSSRAVEEDRFGAVREAVALTRAIVVLKGARTVIALPDGRMFICMAGNPALATAGSGDVLAGMIAALLCSMEPSAAASAGVLIHALAGDVWRAHTGSDRGLLASEIAELVPGLIAALAAGSDPLSI</sequence>
<dbReference type="GO" id="GO:0052855">
    <property type="term" value="F:ADP-dependent NAD(P)H-hydrate dehydratase activity"/>
    <property type="evidence" value="ECO:0007669"/>
    <property type="project" value="UniProtKB-UniRule"/>
</dbReference>
<dbReference type="PROSITE" id="PS51385">
    <property type="entry name" value="YJEF_N"/>
    <property type="match status" value="1"/>
</dbReference>
<dbReference type="GO" id="GO:0052856">
    <property type="term" value="F:NAD(P)HX epimerase activity"/>
    <property type="evidence" value="ECO:0007669"/>
    <property type="project" value="UniProtKB-UniRule"/>
</dbReference>
<evidence type="ECO:0000256" key="4">
    <source>
        <dbReference type="ARBA" id="ARBA00022840"/>
    </source>
</evidence>
<comment type="similarity">
    <text evidence="12">Belongs to the NnrE/AIBP family.</text>
</comment>
<dbReference type="InterPro" id="IPR017953">
    <property type="entry name" value="Carbohydrate_kinase_pred_CS"/>
</dbReference>
<dbReference type="SUPFAM" id="SSF53613">
    <property type="entry name" value="Ribokinase-like"/>
    <property type="match status" value="1"/>
</dbReference>
<comment type="catalytic activity">
    <reaction evidence="12">
        <text>(6R)-NADHX = (6S)-NADHX</text>
        <dbReference type="Rhea" id="RHEA:32215"/>
        <dbReference type="ChEBI" id="CHEBI:64074"/>
        <dbReference type="ChEBI" id="CHEBI:64075"/>
        <dbReference type="EC" id="5.1.99.6"/>
    </reaction>
</comment>
<dbReference type="NCBIfam" id="TIGR00196">
    <property type="entry name" value="yjeF_cterm"/>
    <property type="match status" value="1"/>
</dbReference>
<keyword evidence="3 11" id="KW-0547">Nucleotide-binding</keyword>
<dbReference type="GO" id="GO:0110051">
    <property type="term" value="P:metabolite repair"/>
    <property type="evidence" value="ECO:0007669"/>
    <property type="project" value="TreeGrafter"/>
</dbReference>
<evidence type="ECO:0000256" key="3">
    <source>
        <dbReference type="ARBA" id="ARBA00022741"/>
    </source>
</evidence>
<comment type="function">
    <text evidence="12">Catalyzes the epimerization of the S- and R-forms of NAD(P)HX, a damaged form of NAD(P)H that is a result of enzymatic or heat-dependent hydration. This is a prerequisite for the S-specific NAD(P)H-hydrate dehydratase to allow the repair of both epimers of NAD(P)HX.</text>
</comment>
<comment type="catalytic activity">
    <reaction evidence="10 11">
        <text>(6S)-NADPHX + ADP = AMP + phosphate + NADPH + H(+)</text>
        <dbReference type="Rhea" id="RHEA:32235"/>
        <dbReference type="ChEBI" id="CHEBI:15378"/>
        <dbReference type="ChEBI" id="CHEBI:43474"/>
        <dbReference type="ChEBI" id="CHEBI:57783"/>
        <dbReference type="ChEBI" id="CHEBI:64076"/>
        <dbReference type="ChEBI" id="CHEBI:456215"/>
        <dbReference type="ChEBI" id="CHEBI:456216"/>
        <dbReference type="EC" id="4.2.1.136"/>
    </reaction>
</comment>
<comment type="cofactor">
    <cofactor evidence="11">
        <name>Mg(2+)</name>
        <dbReference type="ChEBI" id="CHEBI:18420"/>
    </cofactor>
</comment>
<evidence type="ECO:0000256" key="10">
    <source>
        <dbReference type="ARBA" id="ARBA00049209"/>
    </source>
</evidence>
<comment type="function">
    <text evidence="11">Catalyzes the dehydration of the S-form of NAD(P)HX at the expense of ADP, which is converted to AMP. Together with NAD(P)HX epimerase, which catalyzes the epimerization of the S- and R-forms, the enzyme allows the repair of both epimers of NAD(P)HX, a damaged form of NAD(P)H that is a result of enzymatic or heat-dependent hydration.</text>
</comment>
<evidence type="ECO:0000259" key="15">
    <source>
        <dbReference type="PROSITE" id="PS51385"/>
    </source>
</evidence>
<dbReference type="InterPro" id="IPR000631">
    <property type="entry name" value="CARKD"/>
</dbReference>
<evidence type="ECO:0000256" key="1">
    <source>
        <dbReference type="ARBA" id="ARBA00006001"/>
    </source>
</evidence>
<dbReference type="HAMAP" id="MF_01965">
    <property type="entry name" value="NADHX_dehydratase"/>
    <property type="match status" value="1"/>
</dbReference>
<feature type="domain" description="YjeF C-terminal" evidence="14">
    <location>
        <begin position="317"/>
        <end position="593"/>
    </location>
</feature>
<keyword evidence="6 11" id="KW-0520">NAD</keyword>
<dbReference type="InterPro" id="IPR036652">
    <property type="entry name" value="YjeF_N_dom_sf"/>
</dbReference>
<dbReference type="InterPro" id="IPR004443">
    <property type="entry name" value="YjeF_N_dom"/>
</dbReference>
<dbReference type="OrthoDB" id="9806925at2"/>
<organism evidence="16 17">
    <name type="scientific">Sorangium cellulosum</name>
    <name type="common">Polyangium cellulosum</name>
    <dbReference type="NCBI Taxonomy" id="56"/>
    <lineage>
        <taxon>Bacteria</taxon>
        <taxon>Pseudomonadati</taxon>
        <taxon>Myxococcota</taxon>
        <taxon>Polyangia</taxon>
        <taxon>Polyangiales</taxon>
        <taxon>Polyangiaceae</taxon>
        <taxon>Sorangium</taxon>
    </lineage>
</organism>
<dbReference type="HAMAP" id="MF_01966">
    <property type="entry name" value="NADHX_epimerase"/>
    <property type="match status" value="1"/>
</dbReference>
<keyword evidence="12" id="KW-0413">Isomerase</keyword>
<feature type="region of interest" description="Disordered" evidence="13">
    <location>
        <begin position="53"/>
        <end position="110"/>
    </location>
</feature>
<dbReference type="Pfam" id="PF01256">
    <property type="entry name" value="Carb_kinase"/>
    <property type="match status" value="1"/>
</dbReference>
<evidence type="ECO:0000256" key="7">
    <source>
        <dbReference type="ARBA" id="ARBA00023239"/>
    </source>
</evidence>
<feature type="binding site" evidence="12">
    <location>
        <position position="216"/>
    </location>
    <ligand>
        <name>K(+)</name>
        <dbReference type="ChEBI" id="CHEBI:29103"/>
    </ligand>
</feature>
<name>A0A2L0EIS8_SORCE</name>
<gene>
    <name evidence="11" type="primary">nnrD</name>
    <name evidence="12" type="synonym">nnrE</name>
    <name evidence="16" type="ORF">SOCE26_005870</name>
</gene>
<dbReference type="AlphaFoldDB" id="A0A2L0EIS8"/>
<dbReference type="GO" id="GO:0046872">
    <property type="term" value="F:metal ion binding"/>
    <property type="evidence" value="ECO:0007669"/>
    <property type="project" value="UniProtKB-KW"/>
</dbReference>
<accession>A0A2L0EIS8</accession>
<comment type="caution">
    <text evidence="12">Lacks conserved residue(s) required for the propagation of feature annotation.</text>
</comment>
<comment type="catalytic activity">
    <reaction evidence="9 11">
        <text>(6S)-NADHX + ADP = AMP + phosphate + NADH + H(+)</text>
        <dbReference type="Rhea" id="RHEA:32223"/>
        <dbReference type="ChEBI" id="CHEBI:15378"/>
        <dbReference type="ChEBI" id="CHEBI:43474"/>
        <dbReference type="ChEBI" id="CHEBI:57945"/>
        <dbReference type="ChEBI" id="CHEBI:64074"/>
        <dbReference type="ChEBI" id="CHEBI:456215"/>
        <dbReference type="ChEBI" id="CHEBI:456216"/>
        <dbReference type="EC" id="4.2.1.136"/>
    </reaction>
</comment>
<feature type="binding site" evidence="11">
    <location>
        <position position="534"/>
    </location>
    <ligand>
        <name>(6S)-NADPHX</name>
        <dbReference type="ChEBI" id="CHEBI:64076"/>
    </ligand>
</feature>
<dbReference type="EC" id="5.1.99.6" evidence="12"/>
<feature type="binding site" evidence="11">
    <location>
        <position position="352"/>
    </location>
    <ligand>
        <name>(6S)-NADPHX</name>
        <dbReference type="ChEBI" id="CHEBI:64076"/>
    </ligand>
</feature>
<feature type="binding site" evidence="12">
    <location>
        <begin position="220"/>
        <end position="226"/>
    </location>
    <ligand>
        <name>(6S)-NADPHX</name>
        <dbReference type="ChEBI" id="CHEBI:64076"/>
    </ligand>
</feature>
<comment type="similarity">
    <text evidence="11">Belongs to the NnrD/CARKD family.</text>
</comment>
<dbReference type="Gene3D" id="3.40.1190.20">
    <property type="match status" value="1"/>
</dbReference>
<dbReference type="PANTHER" id="PTHR12592">
    <property type="entry name" value="ATP-DEPENDENT (S)-NAD(P)H-HYDRATE DEHYDRATASE FAMILY MEMBER"/>
    <property type="match status" value="1"/>
</dbReference>
<dbReference type="CDD" id="cd01171">
    <property type="entry name" value="YXKO-related"/>
    <property type="match status" value="1"/>
</dbReference>
<evidence type="ECO:0000256" key="6">
    <source>
        <dbReference type="ARBA" id="ARBA00023027"/>
    </source>
</evidence>
<dbReference type="Pfam" id="PF03853">
    <property type="entry name" value="YjeF_N"/>
    <property type="match status" value="1"/>
</dbReference>
<evidence type="ECO:0000256" key="11">
    <source>
        <dbReference type="HAMAP-Rule" id="MF_01965"/>
    </source>
</evidence>
<reference evidence="16 17" key="1">
    <citation type="submission" date="2015-09" db="EMBL/GenBank/DDBJ databases">
        <title>Sorangium comparison.</title>
        <authorList>
            <person name="Zaburannyi N."/>
            <person name="Bunk B."/>
            <person name="Overmann J."/>
            <person name="Mueller R."/>
        </authorList>
    </citation>
    <scope>NUCLEOTIDE SEQUENCE [LARGE SCALE GENOMIC DNA]</scope>
    <source>
        <strain evidence="16 17">So ce26</strain>
    </source>
</reference>
<feature type="compositionally biased region" description="Low complexity" evidence="13">
    <location>
        <begin position="53"/>
        <end position="63"/>
    </location>
</feature>
<proteinExistence type="inferred from homology"/>
<keyword evidence="7 11" id="KW-0456">Lyase</keyword>
<dbReference type="Proteomes" id="UP000238348">
    <property type="component" value="Chromosome"/>
</dbReference>
<feature type="binding site" evidence="11">
    <location>
        <position position="533"/>
    </location>
    <ligand>
        <name>AMP</name>
        <dbReference type="ChEBI" id="CHEBI:456215"/>
    </ligand>
</feature>
<evidence type="ECO:0000256" key="8">
    <source>
        <dbReference type="ARBA" id="ARBA00025153"/>
    </source>
</evidence>
<keyword evidence="12" id="KW-0479">Metal-binding</keyword>
<feature type="domain" description="YjeF N-terminal" evidence="15">
    <location>
        <begin position="10"/>
        <end position="306"/>
    </location>
</feature>
<comment type="catalytic activity">
    <reaction evidence="12">
        <text>(6R)-NADPHX = (6S)-NADPHX</text>
        <dbReference type="Rhea" id="RHEA:32227"/>
        <dbReference type="ChEBI" id="CHEBI:64076"/>
        <dbReference type="ChEBI" id="CHEBI:64077"/>
        <dbReference type="EC" id="5.1.99.6"/>
    </reaction>
</comment>
<dbReference type="EMBL" id="CP012673">
    <property type="protein sequence ID" value="AUX39205.1"/>
    <property type="molecule type" value="Genomic_DNA"/>
</dbReference>
<evidence type="ECO:0000256" key="2">
    <source>
        <dbReference type="ARBA" id="ARBA00009524"/>
    </source>
</evidence>
<feature type="binding site" evidence="12">
    <location>
        <position position="252"/>
    </location>
    <ligand>
        <name>K(+)</name>
        <dbReference type="ChEBI" id="CHEBI:29103"/>
    </ligand>
</feature>
<feature type="binding site" evidence="11">
    <location>
        <begin position="504"/>
        <end position="508"/>
    </location>
    <ligand>
        <name>AMP</name>
        <dbReference type="ChEBI" id="CHEBI:456215"/>
    </ligand>
</feature>
<dbReference type="PANTHER" id="PTHR12592:SF0">
    <property type="entry name" value="ATP-DEPENDENT (S)-NAD(P)H-HYDRATE DEHYDRATASE"/>
    <property type="match status" value="1"/>
</dbReference>
<evidence type="ECO:0000313" key="16">
    <source>
        <dbReference type="EMBL" id="AUX39205.1"/>
    </source>
</evidence>
<evidence type="ECO:0000256" key="5">
    <source>
        <dbReference type="ARBA" id="ARBA00022857"/>
    </source>
</evidence>
<evidence type="ECO:0000256" key="13">
    <source>
        <dbReference type="SAM" id="MobiDB-lite"/>
    </source>
</evidence>
<dbReference type="PROSITE" id="PS51383">
    <property type="entry name" value="YJEF_C_3"/>
    <property type="match status" value="1"/>
</dbReference>